<keyword evidence="17" id="KW-1185">Reference proteome</keyword>
<dbReference type="InterPro" id="IPR003594">
    <property type="entry name" value="HATPase_dom"/>
</dbReference>
<dbReference type="SMART" id="SM00388">
    <property type="entry name" value="HisKA"/>
    <property type="match status" value="1"/>
</dbReference>
<dbReference type="SUPFAM" id="SSF47384">
    <property type="entry name" value="Homodimeric domain of signal transducing histidine kinase"/>
    <property type="match status" value="1"/>
</dbReference>
<evidence type="ECO:0000256" key="3">
    <source>
        <dbReference type="ARBA" id="ARBA00012438"/>
    </source>
</evidence>
<evidence type="ECO:0000256" key="2">
    <source>
        <dbReference type="ARBA" id="ARBA00004236"/>
    </source>
</evidence>
<feature type="transmembrane region" description="Helical" evidence="13">
    <location>
        <begin position="21"/>
        <end position="41"/>
    </location>
</feature>
<dbReference type="PROSITE" id="PS50885">
    <property type="entry name" value="HAMP"/>
    <property type="match status" value="1"/>
</dbReference>
<keyword evidence="5" id="KW-0808">Transferase</keyword>
<dbReference type="InterPro" id="IPR050428">
    <property type="entry name" value="TCS_sensor_his_kinase"/>
</dbReference>
<name>A0ABN3R8F3_9ACTN</name>
<dbReference type="SUPFAM" id="SSF158472">
    <property type="entry name" value="HAMP domain-like"/>
    <property type="match status" value="1"/>
</dbReference>
<sequence length="509" mass="54742">MSRLRRLVPGVSAVRGLRARLVVAFLLVAAVSALTTAGLTYREARNAILQRSQDGAVNDLRAQVNSLAPELAVPPSRSDLDFFRVKLERSGKSRDWDVSVHYNGVPDDDEGGLRRDMVVPAAFKASVEKRRVPAFQRIDRDGSPWLLIGMPVRQTDNQPSPLTVYAQLPLRAEEANVEALVTAARGGALPAFALAVILPLFAARGVLRPVRGLRQAAGRIAEGKLDTRLEVKGADELADLSRSFNEMTAKLEESMAELRRMEANARRFAADVSHELRTPLAAMSAVTDVLDEDADSLDPDTASAVRLISQETGKLARMVEDLMEVSRFDAGAAALHLDEVDVGETIRKTLQARAWQSRVTADLPADVRARLDPRRLDVVVANLVGNALHHGGEPVRVELHAPEPADAVLLIEIRDSGPGIDPEVLPHVFDRFYKADSARARSEGSGLGLAIAQENVRLHGGVLRAANASEGGAVFTVELPLHQEEAPADGSADEPGEKPGAAGKGNDTA</sequence>
<dbReference type="InterPro" id="IPR003661">
    <property type="entry name" value="HisK_dim/P_dom"/>
</dbReference>
<comment type="catalytic activity">
    <reaction evidence="1">
        <text>ATP + protein L-histidine = ADP + protein N-phospho-L-histidine.</text>
        <dbReference type="EC" id="2.7.13.3"/>
    </reaction>
</comment>
<dbReference type="SMART" id="SM00304">
    <property type="entry name" value="HAMP"/>
    <property type="match status" value="1"/>
</dbReference>
<gene>
    <name evidence="16" type="ORF">GCM10009864_05490</name>
</gene>
<keyword evidence="10 13" id="KW-0472">Membrane</keyword>
<keyword evidence="4" id="KW-0597">Phosphoprotein</keyword>
<evidence type="ECO:0000256" key="4">
    <source>
        <dbReference type="ARBA" id="ARBA00022553"/>
    </source>
</evidence>
<dbReference type="Pfam" id="PF00672">
    <property type="entry name" value="HAMP"/>
    <property type="match status" value="1"/>
</dbReference>
<evidence type="ECO:0000256" key="9">
    <source>
        <dbReference type="ARBA" id="ARBA00023012"/>
    </source>
</evidence>
<dbReference type="InterPro" id="IPR036097">
    <property type="entry name" value="HisK_dim/P_sf"/>
</dbReference>
<dbReference type="InterPro" id="IPR036890">
    <property type="entry name" value="HATPase_C_sf"/>
</dbReference>
<dbReference type="InterPro" id="IPR004358">
    <property type="entry name" value="Sig_transdc_His_kin-like_C"/>
</dbReference>
<dbReference type="Pfam" id="PF02518">
    <property type="entry name" value="HATPase_c"/>
    <property type="match status" value="1"/>
</dbReference>
<dbReference type="Pfam" id="PF00512">
    <property type="entry name" value="HisKA"/>
    <property type="match status" value="1"/>
</dbReference>
<dbReference type="EMBL" id="BAAARK010000001">
    <property type="protein sequence ID" value="GAA2646033.1"/>
    <property type="molecule type" value="Genomic_DNA"/>
</dbReference>
<evidence type="ECO:0000313" key="16">
    <source>
        <dbReference type="EMBL" id="GAA2646033.1"/>
    </source>
</evidence>
<evidence type="ECO:0000256" key="7">
    <source>
        <dbReference type="ARBA" id="ARBA00022777"/>
    </source>
</evidence>
<evidence type="ECO:0000256" key="6">
    <source>
        <dbReference type="ARBA" id="ARBA00022692"/>
    </source>
</evidence>
<dbReference type="CDD" id="cd00075">
    <property type="entry name" value="HATPase"/>
    <property type="match status" value="1"/>
</dbReference>
<feature type="region of interest" description="Disordered" evidence="12">
    <location>
        <begin position="482"/>
        <end position="509"/>
    </location>
</feature>
<dbReference type="Gene3D" id="3.30.565.10">
    <property type="entry name" value="Histidine kinase-like ATPase, C-terminal domain"/>
    <property type="match status" value="1"/>
</dbReference>
<evidence type="ECO:0000256" key="10">
    <source>
        <dbReference type="ARBA" id="ARBA00023136"/>
    </source>
</evidence>
<organism evidence="16 17">
    <name type="scientific">Streptomyces lunalinharesii</name>
    <dbReference type="NCBI Taxonomy" id="333384"/>
    <lineage>
        <taxon>Bacteria</taxon>
        <taxon>Bacillati</taxon>
        <taxon>Actinomycetota</taxon>
        <taxon>Actinomycetes</taxon>
        <taxon>Kitasatosporales</taxon>
        <taxon>Streptomycetaceae</taxon>
        <taxon>Streptomyces</taxon>
    </lineage>
</organism>
<keyword evidence="16" id="KW-0067">ATP-binding</keyword>
<keyword evidence="6 13" id="KW-0812">Transmembrane</keyword>
<evidence type="ECO:0000256" key="5">
    <source>
        <dbReference type="ARBA" id="ARBA00022679"/>
    </source>
</evidence>
<dbReference type="EC" id="2.7.13.3" evidence="3"/>
<keyword evidence="7" id="KW-0418">Kinase</keyword>
<accession>A0ABN3R8F3</accession>
<comment type="subcellular location">
    <subcellularLocation>
        <location evidence="2">Cell membrane</location>
    </subcellularLocation>
</comment>
<dbReference type="PRINTS" id="PR00344">
    <property type="entry name" value="BCTRLSENSOR"/>
</dbReference>
<dbReference type="GO" id="GO:0005524">
    <property type="term" value="F:ATP binding"/>
    <property type="evidence" value="ECO:0007669"/>
    <property type="project" value="UniProtKB-KW"/>
</dbReference>
<evidence type="ECO:0000256" key="11">
    <source>
        <dbReference type="SAM" id="Coils"/>
    </source>
</evidence>
<keyword evidence="11" id="KW-0175">Coiled coil</keyword>
<dbReference type="InterPro" id="IPR003660">
    <property type="entry name" value="HAMP_dom"/>
</dbReference>
<dbReference type="PANTHER" id="PTHR45436">
    <property type="entry name" value="SENSOR HISTIDINE KINASE YKOH"/>
    <property type="match status" value="1"/>
</dbReference>
<reference evidence="16 17" key="1">
    <citation type="journal article" date="2019" name="Int. J. Syst. Evol. Microbiol.">
        <title>The Global Catalogue of Microorganisms (GCM) 10K type strain sequencing project: providing services to taxonomists for standard genome sequencing and annotation.</title>
        <authorList>
            <consortium name="The Broad Institute Genomics Platform"/>
            <consortium name="The Broad Institute Genome Sequencing Center for Infectious Disease"/>
            <person name="Wu L."/>
            <person name="Ma J."/>
        </authorList>
    </citation>
    <scope>NUCLEOTIDE SEQUENCE [LARGE SCALE GENOMIC DNA]</scope>
    <source>
        <strain evidence="16 17">JCM 16374</strain>
    </source>
</reference>
<keyword evidence="16" id="KW-0547">Nucleotide-binding</keyword>
<evidence type="ECO:0000256" key="8">
    <source>
        <dbReference type="ARBA" id="ARBA00022989"/>
    </source>
</evidence>
<dbReference type="RefSeq" id="WP_344573212.1">
    <property type="nucleotide sequence ID" value="NZ_BAAARK010000001.1"/>
</dbReference>
<dbReference type="CDD" id="cd06225">
    <property type="entry name" value="HAMP"/>
    <property type="match status" value="1"/>
</dbReference>
<comment type="caution">
    <text evidence="16">The sequence shown here is derived from an EMBL/GenBank/DDBJ whole genome shotgun (WGS) entry which is preliminary data.</text>
</comment>
<evidence type="ECO:0000256" key="13">
    <source>
        <dbReference type="SAM" id="Phobius"/>
    </source>
</evidence>
<feature type="domain" description="Histidine kinase" evidence="14">
    <location>
        <begin position="271"/>
        <end position="483"/>
    </location>
</feature>
<dbReference type="PANTHER" id="PTHR45436:SF5">
    <property type="entry name" value="SENSOR HISTIDINE KINASE TRCS"/>
    <property type="match status" value="1"/>
</dbReference>
<evidence type="ECO:0000259" key="14">
    <source>
        <dbReference type="PROSITE" id="PS50109"/>
    </source>
</evidence>
<dbReference type="SUPFAM" id="SSF55874">
    <property type="entry name" value="ATPase domain of HSP90 chaperone/DNA topoisomerase II/histidine kinase"/>
    <property type="match status" value="1"/>
</dbReference>
<dbReference type="Proteomes" id="UP001500994">
    <property type="component" value="Unassembled WGS sequence"/>
</dbReference>
<keyword evidence="8 13" id="KW-1133">Transmembrane helix</keyword>
<protein>
    <recommendedName>
        <fullName evidence="3">histidine kinase</fullName>
        <ecNumber evidence="3">2.7.13.3</ecNumber>
    </recommendedName>
</protein>
<evidence type="ECO:0000256" key="1">
    <source>
        <dbReference type="ARBA" id="ARBA00000085"/>
    </source>
</evidence>
<dbReference type="PROSITE" id="PS50109">
    <property type="entry name" value="HIS_KIN"/>
    <property type="match status" value="1"/>
</dbReference>
<dbReference type="CDD" id="cd00082">
    <property type="entry name" value="HisKA"/>
    <property type="match status" value="1"/>
</dbReference>
<evidence type="ECO:0000259" key="15">
    <source>
        <dbReference type="PROSITE" id="PS50885"/>
    </source>
</evidence>
<dbReference type="SMART" id="SM00387">
    <property type="entry name" value="HATPase_c"/>
    <property type="match status" value="1"/>
</dbReference>
<dbReference type="Gene3D" id="6.10.340.10">
    <property type="match status" value="1"/>
</dbReference>
<keyword evidence="9" id="KW-0902">Two-component regulatory system</keyword>
<feature type="coiled-coil region" evidence="11">
    <location>
        <begin position="237"/>
        <end position="271"/>
    </location>
</feature>
<proteinExistence type="predicted"/>
<evidence type="ECO:0000313" key="17">
    <source>
        <dbReference type="Proteomes" id="UP001500994"/>
    </source>
</evidence>
<feature type="domain" description="HAMP" evidence="15">
    <location>
        <begin position="204"/>
        <end position="256"/>
    </location>
</feature>
<evidence type="ECO:0000256" key="12">
    <source>
        <dbReference type="SAM" id="MobiDB-lite"/>
    </source>
</evidence>
<dbReference type="InterPro" id="IPR005467">
    <property type="entry name" value="His_kinase_dom"/>
</dbReference>
<dbReference type="Gene3D" id="1.10.287.130">
    <property type="match status" value="1"/>
</dbReference>